<dbReference type="EMBL" id="SSWB01000019">
    <property type="protein sequence ID" value="TPC31467.1"/>
    <property type="molecule type" value="Genomic_DNA"/>
</dbReference>
<dbReference type="Proteomes" id="UP000319177">
    <property type="component" value="Unassembled WGS sequence"/>
</dbReference>
<dbReference type="PANTHER" id="PTHR36154:SF1">
    <property type="entry name" value="DNA-BINDING TRANSCRIPTIONAL ACTIVATOR ALPA"/>
    <property type="match status" value="1"/>
</dbReference>
<proteinExistence type="predicted"/>
<evidence type="ECO:0000313" key="2">
    <source>
        <dbReference type="Proteomes" id="UP000319177"/>
    </source>
</evidence>
<dbReference type="AlphaFoldDB" id="A0A5W0ADW9"/>
<dbReference type="InterPro" id="IPR010260">
    <property type="entry name" value="AlpA"/>
</dbReference>
<gene>
    <name evidence="1" type="ORF">E9126_13915</name>
</gene>
<reference evidence="1 2" key="1">
    <citation type="submission" date="2019-04" db="EMBL/GenBank/DDBJ databases">
        <title>Salmonella Goldcoast in Taiwan.</title>
        <authorList>
            <person name="Feng Y."/>
            <person name="Chiu C.-H."/>
        </authorList>
    </citation>
    <scope>NUCLEOTIDE SEQUENCE [LARGE SCALE GENOMIC DNA]</scope>
    <source>
        <strain evidence="1 2">Sal-5807</strain>
    </source>
</reference>
<dbReference type="PANTHER" id="PTHR36154">
    <property type="entry name" value="DNA-BINDING TRANSCRIPTIONAL ACTIVATOR ALPA"/>
    <property type="match status" value="1"/>
</dbReference>
<protein>
    <submittedName>
        <fullName evidence="1">AlpA family transcriptional regulator</fullName>
    </submittedName>
</protein>
<sequence length="70" mass="8013">MKQSLIRLPEVCRRTGNGKSWTYKQIKEGRFPKPVKTGFRSVAWVESEVDAWIEQRIAERNTDYAGGANA</sequence>
<name>A0A5W0ADW9_SALET</name>
<organism evidence="1 2">
    <name type="scientific">Salmonella enterica subsp. enterica serovar Goldcoast</name>
    <dbReference type="NCBI Taxonomy" id="260678"/>
    <lineage>
        <taxon>Bacteria</taxon>
        <taxon>Pseudomonadati</taxon>
        <taxon>Pseudomonadota</taxon>
        <taxon>Gammaproteobacteria</taxon>
        <taxon>Enterobacterales</taxon>
        <taxon>Enterobacteriaceae</taxon>
        <taxon>Salmonella</taxon>
    </lineage>
</organism>
<dbReference type="RefSeq" id="WP_023224656.1">
    <property type="nucleotide sequence ID" value="NZ_CP037960.1"/>
</dbReference>
<dbReference type="Gene3D" id="1.10.238.160">
    <property type="match status" value="1"/>
</dbReference>
<dbReference type="Pfam" id="PF05930">
    <property type="entry name" value="Phage_AlpA"/>
    <property type="match status" value="1"/>
</dbReference>
<evidence type="ECO:0000313" key="1">
    <source>
        <dbReference type="EMBL" id="TPC31467.1"/>
    </source>
</evidence>
<dbReference type="InterPro" id="IPR052931">
    <property type="entry name" value="Prophage_regulatory_activator"/>
</dbReference>
<accession>A0A5W0ADW9</accession>
<comment type="caution">
    <text evidence="1">The sequence shown here is derived from an EMBL/GenBank/DDBJ whole genome shotgun (WGS) entry which is preliminary data.</text>
</comment>